<evidence type="ECO:0000313" key="4">
    <source>
        <dbReference type="Proteomes" id="UP000594263"/>
    </source>
</evidence>
<keyword evidence="2" id="KW-1133">Transmembrane helix</keyword>
<sequence length="176" mass="20039">MQSSTNSPVQSEFYSLNSVENSESVSGSNMQRPAITWRSAYDDDGSHRIDIPPAPPTPKGRGSRQAGWKLEKCNAVLKKKLFWIPFAALIFALCLIAIFWLWHSNSDDLLEDVKEFFDEIPILGWDRHAELSMVNFAAAPFSPMEMSLRRKDRPTRYVVGKGGFRHRLIHIEIDTS</sequence>
<dbReference type="Proteomes" id="UP000594263">
    <property type="component" value="Unplaced"/>
</dbReference>
<keyword evidence="4" id="KW-1185">Reference proteome</keyword>
<keyword evidence="2" id="KW-0472">Membrane</keyword>
<dbReference type="EnsemblPlants" id="Kaladp0032s0315.1.v1.1">
    <property type="protein sequence ID" value="Kaladp0032s0315.1.v1.1"/>
    <property type="gene ID" value="Kaladp0032s0315.v1.1"/>
</dbReference>
<dbReference type="Gramene" id="Kaladp0032s0315.1.v1.1">
    <property type="protein sequence ID" value="Kaladp0032s0315.1.v1.1"/>
    <property type="gene ID" value="Kaladp0032s0315.v1.1"/>
</dbReference>
<protein>
    <submittedName>
        <fullName evidence="3">Uncharacterized protein</fullName>
    </submittedName>
</protein>
<feature type="transmembrane region" description="Helical" evidence="2">
    <location>
        <begin position="81"/>
        <end position="102"/>
    </location>
</feature>
<evidence type="ECO:0000256" key="2">
    <source>
        <dbReference type="SAM" id="Phobius"/>
    </source>
</evidence>
<keyword evidence="2" id="KW-0812">Transmembrane</keyword>
<accession>A0A7N0TC47</accession>
<reference evidence="3" key="1">
    <citation type="submission" date="2021-01" db="UniProtKB">
        <authorList>
            <consortium name="EnsemblPlants"/>
        </authorList>
    </citation>
    <scope>IDENTIFICATION</scope>
</reference>
<evidence type="ECO:0000256" key="1">
    <source>
        <dbReference type="SAM" id="MobiDB-lite"/>
    </source>
</evidence>
<organism evidence="3 4">
    <name type="scientific">Kalanchoe fedtschenkoi</name>
    <name type="common">Lavender scallops</name>
    <name type="synonym">South American air plant</name>
    <dbReference type="NCBI Taxonomy" id="63787"/>
    <lineage>
        <taxon>Eukaryota</taxon>
        <taxon>Viridiplantae</taxon>
        <taxon>Streptophyta</taxon>
        <taxon>Embryophyta</taxon>
        <taxon>Tracheophyta</taxon>
        <taxon>Spermatophyta</taxon>
        <taxon>Magnoliopsida</taxon>
        <taxon>eudicotyledons</taxon>
        <taxon>Gunneridae</taxon>
        <taxon>Pentapetalae</taxon>
        <taxon>Saxifragales</taxon>
        <taxon>Crassulaceae</taxon>
        <taxon>Kalanchoe</taxon>
    </lineage>
</organism>
<proteinExistence type="predicted"/>
<name>A0A7N0TC47_KALFE</name>
<evidence type="ECO:0000313" key="3">
    <source>
        <dbReference type="EnsemblPlants" id="Kaladp0032s0315.1.v1.1"/>
    </source>
</evidence>
<dbReference type="AlphaFoldDB" id="A0A7N0TC47"/>
<feature type="region of interest" description="Disordered" evidence="1">
    <location>
        <begin position="43"/>
        <end position="65"/>
    </location>
</feature>